<dbReference type="AlphaFoldDB" id="A0A1H1LNZ6"/>
<sequence length="106" mass="11433">MTPLGSQACAAGRVPRHHQVPGWAATHEHVGEDATHTSDNVQLAITGWHCYLTQHSPRSRPQVVLLDDHGPLEVVLGAGLVAAILAATETRETREAMWALVNEVES</sequence>
<gene>
    <name evidence="1" type="ORF">SAMN04488570_0302</name>
</gene>
<name>A0A1H1LNZ6_9ACTN</name>
<dbReference type="STRING" id="642780.SAMN04488570_0302"/>
<evidence type="ECO:0000313" key="2">
    <source>
        <dbReference type="Proteomes" id="UP000198859"/>
    </source>
</evidence>
<organism evidence="1 2">
    <name type="scientific">Nocardioides scoriae</name>
    <dbReference type="NCBI Taxonomy" id="642780"/>
    <lineage>
        <taxon>Bacteria</taxon>
        <taxon>Bacillati</taxon>
        <taxon>Actinomycetota</taxon>
        <taxon>Actinomycetes</taxon>
        <taxon>Propionibacteriales</taxon>
        <taxon>Nocardioidaceae</taxon>
        <taxon>Nocardioides</taxon>
    </lineage>
</organism>
<dbReference type="RefSeq" id="WP_091725336.1">
    <property type="nucleotide sequence ID" value="NZ_LT629757.1"/>
</dbReference>
<accession>A0A1H1LNZ6</accession>
<keyword evidence="2" id="KW-1185">Reference proteome</keyword>
<proteinExistence type="predicted"/>
<protein>
    <submittedName>
        <fullName evidence="1">Uncharacterized protein</fullName>
    </submittedName>
</protein>
<dbReference type="Proteomes" id="UP000198859">
    <property type="component" value="Chromosome I"/>
</dbReference>
<reference evidence="2" key="1">
    <citation type="submission" date="2016-10" db="EMBL/GenBank/DDBJ databases">
        <authorList>
            <person name="Varghese N."/>
            <person name="Submissions S."/>
        </authorList>
    </citation>
    <scope>NUCLEOTIDE SEQUENCE [LARGE SCALE GENOMIC DNA]</scope>
    <source>
        <strain evidence="2">DSM 22127</strain>
    </source>
</reference>
<dbReference type="EMBL" id="LT629757">
    <property type="protein sequence ID" value="SDR76283.1"/>
    <property type="molecule type" value="Genomic_DNA"/>
</dbReference>
<evidence type="ECO:0000313" key="1">
    <source>
        <dbReference type="EMBL" id="SDR76283.1"/>
    </source>
</evidence>